<evidence type="ECO:0000313" key="10">
    <source>
        <dbReference type="EMBL" id="MBC8538864.1"/>
    </source>
</evidence>
<comment type="caution">
    <text evidence="10">The sequence shown here is derived from an EMBL/GenBank/DDBJ whole genome shotgun (WGS) entry which is preliminary data.</text>
</comment>
<evidence type="ECO:0000256" key="5">
    <source>
        <dbReference type="ARBA" id="ARBA00023157"/>
    </source>
</evidence>
<dbReference type="GO" id="GO:0005737">
    <property type="term" value="C:cytoplasm"/>
    <property type="evidence" value="ECO:0007669"/>
    <property type="project" value="InterPro"/>
</dbReference>
<gene>
    <name evidence="10" type="primary">trxB</name>
    <name evidence="10" type="ORF">H8693_07940</name>
</gene>
<dbReference type="InterPro" id="IPR008255">
    <property type="entry name" value="Pyr_nucl-diS_OxRdtase_2_AS"/>
</dbReference>
<proteinExistence type="inferred from homology"/>
<name>A0A926HWC1_9FIRM</name>
<dbReference type="EC" id="1.8.1.9" evidence="7"/>
<dbReference type="PRINTS" id="PR00368">
    <property type="entry name" value="FADPNR"/>
</dbReference>
<evidence type="ECO:0000256" key="1">
    <source>
        <dbReference type="ARBA" id="ARBA00009333"/>
    </source>
</evidence>
<dbReference type="PROSITE" id="PS00573">
    <property type="entry name" value="PYRIDINE_REDOX_2"/>
    <property type="match status" value="1"/>
</dbReference>
<keyword evidence="5" id="KW-1015">Disulfide bond</keyword>
<dbReference type="EMBL" id="JACRSS010000003">
    <property type="protein sequence ID" value="MBC8538864.1"/>
    <property type="molecule type" value="Genomic_DNA"/>
</dbReference>
<dbReference type="InterPro" id="IPR050097">
    <property type="entry name" value="Ferredoxin-NADP_redctase_2"/>
</dbReference>
<dbReference type="GO" id="GO:0019430">
    <property type="term" value="P:removal of superoxide radicals"/>
    <property type="evidence" value="ECO:0007669"/>
    <property type="project" value="UniProtKB-UniRule"/>
</dbReference>
<sequence>MVDVAIIGAGPAGLTAAIYASRAGMKTLIFEQTAPGGQITSTHKLENYPGFPGGIAGSDFSLALKEQAESFGAELRSEKILRMELAGQPKSIISSQGEYEAKTVILALGASPRKLGIAGEEEYTGNGVSYCATCDGAFFRGMEVCVVGGGDTALEDAIYLANLAKKVSVIHRRDTFRAQHVLVERARAKENIEFILDTVPVKIEGSMDLESILLKNAKTGEERSLPIAGCFVAIGHEPDTRLVEGQVYLDSQGYIIAGENTLTNVPGVFAAGDVRTKTLRQVVTAVSDGAVAQQAAQEYLLEMGL</sequence>
<dbReference type="GO" id="GO:0004791">
    <property type="term" value="F:thioredoxin-disulfide reductase (NADPH) activity"/>
    <property type="evidence" value="ECO:0007669"/>
    <property type="project" value="UniProtKB-UniRule"/>
</dbReference>
<keyword evidence="11" id="KW-1185">Reference proteome</keyword>
<reference evidence="10" key="1">
    <citation type="submission" date="2020-08" db="EMBL/GenBank/DDBJ databases">
        <title>Genome public.</title>
        <authorList>
            <person name="Liu C."/>
            <person name="Sun Q."/>
        </authorList>
    </citation>
    <scope>NUCLEOTIDE SEQUENCE</scope>
    <source>
        <strain evidence="10">NSJ-63</strain>
    </source>
</reference>
<keyword evidence="6 7" id="KW-0676">Redox-active center</keyword>
<comment type="catalytic activity">
    <reaction evidence="7">
        <text>[thioredoxin]-dithiol + NADP(+) = [thioredoxin]-disulfide + NADPH + H(+)</text>
        <dbReference type="Rhea" id="RHEA:20345"/>
        <dbReference type="Rhea" id="RHEA-COMP:10698"/>
        <dbReference type="Rhea" id="RHEA-COMP:10700"/>
        <dbReference type="ChEBI" id="CHEBI:15378"/>
        <dbReference type="ChEBI" id="CHEBI:29950"/>
        <dbReference type="ChEBI" id="CHEBI:50058"/>
        <dbReference type="ChEBI" id="CHEBI:57783"/>
        <dbReference type="ChEBI" id="CHEBI:58349"/>
        <dbReference type="EC" id="1.8.1.9"/>
    </reaction>
</comment>
<dbReference type="SUPFAM" id="SSF51905">
    <property type="entry name" value="FAD/NAD(P)-binding domain"/>
    <property type="match status" value="1"/>
</dbReference>
<dbReference type="InterPro" id="IPR005982">
    <property type="entry name" value="Thioredox_Rdtase"/>
</dbReference>
<dbReference type="NCBIfam" id="TIGR01292">
    <property type="entry name" value="TRX_reduct"/>
    <property type="match status" value="1"/>
</dbReference>
<protein>
    <recommendedName>
        <fullName evidence="7">Thioredoxin reductase</fullName>
        <ecNumber evidence="7">1.8.1.9</ecNumber>
    </recommendedName>
</protein>
<keyword evidence="2 7" id="KW-0285">Flavoprotein</keyword>
<dbReference type="InterPro" id="IPR036188">
    <property type="entry name" value="FAD/NAD-bd_sf"/>
</dbReference>
<keyword evidence="8" id="KW-0521">NADP</keyword>
<accession>A0A926HWC1</accession>
<dbReference type="PRINTS" id="PR00469">
    <property type="entry name" value="PNDRDTASEII"/>
</dbReference>
<dbReference type="Gene3D" id="3.50.50.60">
    <property type="entry name" value="FAD/NAD(P)-binding domain"/>
    <property type="match status" value="2"/>
</dbReference>
<evidence type="ECO:0000256" key="7">
    <source>
        <dbReference type="RuleBase" id="RU003880"/>
    </source>
</evidence>
<organism evidence="10 11">
    <name type="scientific">Guopingia tenuis</name>
    <dbReference type="NCBI Taxonomy" id="2763656"/>
    <lineage>
        <taxon>Bacteria</taxon>
        <taxon>Bacillati</taxon>
        <taxon>Bacillota</taxon>
        <taxon>Clostridia</taxon>
        <taxon>Christensenellales</taxon>
        <taxon>Christensenellaceae</taxon>
        <taxon>Guopingia</taxon>
    </lineage>
</organism>
<dbReference type="PANTHER" id="PTHR48105">
    <property type="entry name" value="THIOREDOXIN REDUCTASE 1-RELATED-RELATED"/>
    <property type="match status" value="1"/>
</dbReference>
<evidence type="ECO:0000256" key="3">
    <source>
        <dbReference type="ARBA" id="ARBA00022827"/>
    </source>
</evidence>
<evidence type="ECO:0000256" key="8">
    <source>
        <dbReference type="RuleBase" id="RU003881"/>
    </source>
</evidence>
<evidence type="ECO:0000256" key="4">
    <source>
        <dbReference type="ARBA" id="ARBA00023002"/>
    </source>
</evidence>
<evidence type="ECO:0000259" key="9">
    <source>
        <dbReference type="Pfam" id="PF07992"/>
    </source>
</evidence>
<evidence type="ECO:0000256" key="6">
    <source>
        <dbReference type="ARBA" id="ARBA00023284"/>
    </source>
</evidence>
<evidence type="ECO:0000256" key="2">
    <source>
        <dbReference type="ARBA" id="ARBA00022630"/>
    </source>
</evidence>
<dbReference type="RefSeq" id="WP_249280534.1">
    <property type="nucleotide sequence ID" value="NZ_JACRSS010000003.1"/>
</dbReference>
<dbReference type="AlphaFoldDB" id="A0A926HWC1"/>
<dbReference type="Pfam" id="PF07992">
    <property type="entry name" value="Pyr_redox_2"/>
    <property type="match status" value="1"/>
</dbReference>
<comment type="cofactor">
    <cofactor evidence="8">
        <name>FAD</name>
        <dbReference type="ChEBI" id="CHEBI:57692"/>
    </cofactor>
    <text evidence="8">Binds 1 FAD per subunit.</text>
</comment>
<comment type="similarity">
    <text evidence="1 7">Belongs to the class-II pyridine nucleotide-disulfide oxidoreductase family.</text>
</comment>
<dbReference type="Proteomes" id="UP000617951">
    <property type="component" value="Unassembled WGS sequence"/>
</dbReference>
<comment type="subunit">
    <text evidence="7">Homodimer.</text>
</comment>
<keyword evidence="3 7" id="KW-0274">FAD</keyword>
<evidence type="ECO:0000313" key="11">
    <source>
        <dbReference type="Proteomes" id="UP000617951"/>
    </source>
</evidence>
<dbReference type="InterPro" id="IPR023753">
    <property type="entry name" value="FAD/NAD-binding_dom"/>
</dbReference>
<feature type="domain" description="FAD/NAD(P)-binding" evidence="9">
    <location>
        <begin position="3"/>
        <end position="289"/>
    </location>
</feature>
<keyword evidence="4 7" id="KW-0560">Oxidoreductase</keyword>